<accession>A0AAN9FRF9</accession>
<evidence type="ECO:0000313" key="3">
    <source>
        <dbReference type="EMBL" id="KAK7280159.1"/>
    </source>
</evidence>
<keyword evidence="2" id="KW-0812">Transmembrane</keyword>
<dbReference type="AlphaFoldDB" id="A0AAN9FRF9"/>
<sequence length="192" mass="21485">MNIISFAKSEEDVGDLEANTQKGDSSFLSLLVLSFCTLVETTIFHVTFFINCDPSLKALLSHLDLARNSNHLRHHHNPSPSATLRHHCPFLHLTHVETLNDDFFSDDDNHGCTPFGSNPKPLLNGSFLAFGPFSPGSRFSNLIDDGIRIFEVVRCRTTFKVDGLVENDGDIKEEKEKEVEENKNENADLGNE</sequence>
<dbReference type="PANTHER" id="PTHR36353">
    <property type="entry name" value="TRANSMEMBRANE PROTEIN"/>
    <property type="match status" value="1"/>
</dbReference>
<dbReference type="EMBL" id="JAYKXN010000006">
    <property type="protein sequence ID" value="KAK7280159.1"/>
    <property type="molecule type" value="Genomic_DNA"/>
</dbReference>
<gene>
    <name evidence="3" type="ORF">RJT34_25221</name>
</gene>
<dbReference type="Proteomes" id="UP001359559">
    <property type="component" value="Unassembled WGS sequence"/>
</dbReference>
<comment type="caution">
    <text evidence="3">The sequence shown here is derived from an EMBL/GenBank/DDBJ whole genome shotgun (WGS) entry which is preliminary data.</text>
</comment>
<dbReference type="InterPro" id="IPR056715">
    <property type="entry name" value="DUF7813"/>
</dbReference>
<dbReference type="Pfam" id="PF25105">
    <property type="entry name" value="DUF7813"/>
    <property type="match status" value="1"/>
</dbReference>
<keyword evidence="2" id="KW-0472">Membrane</keyword>
<keyword evidence="4" id="KW-1185">Reference proteome</keyword>
<evidence type="ECO:0000313" key="4">
    <source>
        <dbReference type="Proteomes" id="UP001359559"/>
    </source>
</evidence>
<organism evidence="3 4">
    <name type="scientific">Clitoria ternatea</name>
    <name type="common">Butterfly pea</name>
    <dbReference type="NCBI Taxonomy" id="43366"/>
    <lineage>
        <taxon>Eukaryota</taxon>
        <taxon>Viridiplantae</taxon>
        <taxon>Streptophyta</taxon>
        <taxon>Embryophyta</taxon>
        <taxon>Tracheophyta</taxon>
        <taxon>Spermatophyta</taxon>
        <taxon>Magnoliopsida</taxon>
        <taxon>eudicotyledons</taxon>
        <taxon>Gunneridae</taxon>
        <taxon>Pentapetalae</taxon>
        <taxon>rosids</taxon>
        <taxon>fabids</taxon>
        <taxon>Fabales</taxon>
        <taxon>Fabaceae</taxon>
        <taxon>Papilionoideae</taxon>
        <taxon>50 kb inversion clade</taxon>
        <taxon>NPAAA clade</taxon>
        <taxon>indigoferoid/millettioid clade</taxon>
        <taxon>Phaseoleae</taxon>
        <taxon>Clitoria</taxon>
    </lineage>
</organism>
<feature type="compositionally biased region" description="Basic and acidic residues" evidence="1">
    <location>
        <begin position="169"/>
        <end position="186"/>
    </location>
</feature>
<protein>
    <submittedName>
        <fullName evidence="3">Uncharacterized protein</fullName>
    </submittedName>
</protein>
<reference evidence="3 4" key="1">
    <citation type="submission" date="2024-01" db="EMBL/GenBank/DDBJ databases">
        <title>The genomes of 5 underutilized Papilionoideae crops provide insights into root nodulation and disease resistance.</title>
        <authorList>
            <person name="Yuan L."/>
        </authorList>
    </citation>
    <scope>NUCLEOTIDE SEQUENCE [LARGE SCALE GENOMIC DNA]</scope>
    <source>
        <strain evidence="3">LY-2023</strain>
        <tissue evidence="3">Leaf</tissue>
    </source>
</reference>
<name>A0AAN9FRF9_CLITE</name>
<feature type="transmembrane region" description="Helical" evidence="2">
    <location>
        <begin position="27"/>
        <end position="50"/>
    </location>
</feature>
<dbReference type="PANTHER" id="PTHR36353:SF1">
    <property type="entry name" value="TRANSMEMBRANE PROTEIN"/>
    <property type="match status" value="1"/>
</dbReference>
<feature type="region of interest" description="Disordered" evidence="1">
    <location>
        <begin position="168"/>
        <end position="192"/>
    </location>
</feature>
<evidence type="ECO:0000256" key="2">
    <source>
        <dbReference type="SAM" id="Phobius"/>
    </source>
</evidence>
<evidence type="ECO:0000256" key="1">
    <source>
        <dbReference type="SAM" id="MobiDB-lite"/>
    </source>
</evidence>
<keyword evidence="2" id="KW-1133">Transmembrane helix</keyword>
<proteinExistence type="predicted"/>